<dbReference type="InterPro" id="IPR049939">
    <property type="entry name" value="NifE-like"/>
</dbReference>
<dbReference type="AlphaFoldDB" id="A0A450TRE0"/>
<accession>A0A450TRE0</accession>
<dbReference type="PANTHER" id="PTHR42956">
    <property type="entry name" value="NITROGENASE IRON-MOLYBDENUM COFACTOR BIOSYNTHESIS PROTEIN NIFE"/>
    <property type="match status" value="1"/>
</dbReference>
<reference evidence="3" key="1">
    <citation type="submission" date="2019-02" db="EMBL/GenBank/DDBJ databases">
        <authorList>
            <person name="Gruber-Vodicka R. H."/>
            <person name="Seah K. B. B."/>
        </authorList>
    </citation>
    <scope>NUCLEOTIDE SEQUENCE</scope>
    <source>
        <strain evidence="3">BECK_BZ131</strain>
    </source>
</reference>
<dbReference type="EMBL" id="CAADFE010000025">
    <property type="protein sequence ID" value="VFJ70867.1"/>
    <property type="molecule type" value="Genomic_DNA"/>
</dbReference>
<name>A0A450TRE0_9GAMM</name>
<feature type="compositionally biased region" description="Basic and acidic residues" evidence="1">
    <location>
        <begin position="49"/>
        <end position="64"/>
    </location>
</feature>
<feature type="region of interest" description="Disordered" evidence="1">
    <location>
        <begin position="1"/>
        <end position="64"/>
    </location>
</feature>
<feature type="domain" description="Nitrogenase/oxidoreductase component 1" evidence="2">
    <location>
        <begin position="88"/>
        <end position="486"/>
    </location>
</feature>
<dbReference type="Pfam" id="PF00148">
    <property type="entry name" value="Oxidored_nitro"/>
    <property type="match status" value="1"/>
</dbReference>
<dbReference type="PANTHER" id="PTHR42956:SF1">
    <property type="entry name" value="NITROGENASE IRON-MOLYBDENUM COFACTOR BIOSYNTHESIS PROTEIN NIFE"/>
    <property type="match status" value="1"/>
</dbReference>
<dbReference type="SUPFAM" id="SSF53807">
    <property type="entry name" value="Helical backbone' metal receptor"/>
    <property type="match status" value="1"/>
</dbReference>
<gene>
    <name evidence="3" type="ORF">BECKFW1821C_GA0114237_10257</name>
</gene>
<evidence type="ECO:0000256" key="1">
    <source>
        <dbReference type="SAM" id="MobiDB-lite"/>
    </source>
</evidence>
<dbReference type="InterPro" id="IPR000510">
    <property type="entry name" value="Nase/OxRdtase_comp1"/>
</dbReference>
<dbReference type="Gene3D" id="3.40.50.12380">
    <property type="entry name" value="Nitrogenase MoFe cofactor biosynthesis protein NifE, C-terminal"/>
    <property type="match status" value="1"/>
</dbReference>
<proteinExistence type="predicted"/>
<evidence type="ECO:0000313" key="3">
    <source>
        <dbReference type="EMBL" id="VFJ70867.1"/>
    </source>
</evidence>
<dbReference type="Gene3D" id="3.40.50.1980">
    <property type="entry name" value="Nitrogenase molybdenum iron protein domain"/>
    <property type="match status" value="1"/>
</dbReference>
<protein>
    <submittedName>
        <fullName evidence="3">Nitrogenase molybdenum-iron protein, alpha and beta chains</fullName>
    </submittedName>
</protein>
<organism evidence="3">
    <name type="scientific">Candidatus Kentrum sp. FW</name>
    <dbReference type="NCBI Taxonomy" id="2126338"/>
    <lineage>
        <taxon>Bacteria</taxon>
        <taxon>Pseudomonadati</taxon>
        <taxon>Pseudomonadota</taxon>
        <taxon>Gammaproteobacteria</taxon>
        <taxon>Candidatus Kentrum</taxon>
    </lineage>
</organism>
<evidence type="ECO:0000259" key="2">
    <source>
        <dbReference type="Pfam" id="PF00148"/>
    </source>
</evidence>
<dbReference type="GO" id="GO:0016491">
    <property type="term" value="F:oxidoreductase activity"/>
    <property type="evidence" value="ECO:0007669"/>
    <property type="project" value="InterPro"/>
</dbReference>
<feature type="compositionally biased region" description="Polar residues" evidence="1">
    <location>
        <begin position="39"/>
        <end position="48"/>
    </location>
</feature>
<dbReference type="CDD" id="cd00316">
    <property type="entry name" value="Oxidoreductase_nitrogenase"/>
    <property type="match status" value="1"/>
</dbReference>
<sequence length="514" mass="57135">MPGPSARDGDQQQGLPGSSARDGNRQQSMPEPGARYGNEQGTPGTVTRNGEKQPSRRDTDDSRIRAKLPILTPYFYRKFPIRPPVQGCAYTGALMVATQVTDAVTISHGPRSCAHMNRHYLYSGAHRALTRYRVALPEKLDPALVSTDLDENAMVHGGGERLTETLRQVLTGRPPAAFVVTTCPAGLIGDELAGAIARAQPVSPETRVIPMEVDGNLTGGYSEGWLEACRRIATDLIDPARRPEDDAVNLIGESNYGHTEHNYRRMEELLGALDVRVNTRFIQRATVSSLQGFCRGGFNLLAHGGFANRRLADFLTERFGAVFAEETLPIGFDKTRRWLREIAGYFGRAKTIESATERVIAGLEREYRAGVDGMRDSLRGKRLMLLVSYETDVDWILETAFDCGMEVVRLAVMRLDGESDPRTRYADRVDTCFGYRPEQQIADIRQLKPDLLVSSFTRQGLPPLTRYDTFPTVPVVGPQANLELARRWRRLLRAPLEEGWKRDGRMMAGAVSQG</sequence>